<feature type="transmembrane region" description="Helical" evidence="1">
    <location>
        <begin position="51"/>
        <end position="74"/>
    </location>
</feature>
<dbReference type="PATRIC" id="fig|1163745.3.peg.1620"/>
<dbReference type="HOGENOM" id="CLU_2167452_0_0_7"/>
<gene>
    <name evidence="2" type="ordered locus">HCD_07680</name>
</gene>
<dbReference type="AlphaFoldDB" id="I0EUA4"/>
<sequence>MLESLKHFKNQIKGISNRVNRLNLKTRLLLFSLLGINTLYAQGFSKFTNKFFTFLQSGEARSIIAIIIVFMFLYLIKNHDRWKEFILLWGSVMAGLIGVLNARTIASWLY</sequence>
<accession>I0EUA4</accession>
<evidence type="ECO:0000313" key="3">
    <source>
        <dbReference type="Proteomes" id="UP000005013"/>
    </source>
</evidence>
<evidence type="ECO:0000313" key="2">
    <source>
        <dbReference type="EMBL" id="AFI06523.1"/>
    </source>
</evidence>
<dbReference type="OrthoDB" id="9903681at2"/>
<dbReference type="InterPro" id="IPR007039">
    <property type="entry name" value="TrbC/VirB2"/>
</dbReference>
<feature type="transmembrane region" description="Helical" evidence="1">
    <location>
        <begin position="86"/>
        <end position="109"/>
    </location>
</feature>
<dbReference type="STRING" id="1163745.HCD_07680"/>
<keyword evidence="3" id="KW-1185">Reference proteome</keyword>
<dbReference type="Pfam" id="PF04956">
    <property type="entry name" value="TrbC"/>
    <property type="match status" value="1"/>
</dbReference>
<reference evidence="2 3" key="1">
    <citation type="journal article" date="2013" name="PLoS ONE">
        <title>Sequence Divergence and Conservation in Genomes ofHelicobacter cetorum Strains from a Dolphin and a Whale.</title>
        <authorList>
            <person name="Kersulyte D."/>
            <person name="Rossi M."/>
            <person name="Berg D.E."/>
        </authorList>
    </citation>
    <scope>NUCLEOTIDE SEQUENCE [LARGE SCALE GENOMIC DNA]</scope>
    <source>
        <strain evidence="2 3">MIT 99-5656</strain>
    </source>
</reference>
<evidence type="ECO:0000256" key="1">
    <source>
        <dbReference type="SAM" id="Phobius"/>
    </source>
</evidence>
<protein>
    <submittedName>
        <fullName evidence="2">Uncharacterized protein</fullName>
    </submittedName>
</protein>
<keyword evidence="1" id="KW-0472">Membrane</keyword>
<dbReference type="Proteomes" id="UP000005013">
    <property type="component" value="Chromosome"/>
</dbReference>
<proteinExistence type="predicted"/>
<dbReference type="EMBL" id="CP003481">
    <property type="protein sequence ID" value="AFI06523.1"/>
    <property type="molecule type" value="Genomic_DNA"/>
</dbReference>
<keyword evidence="1" id="KW-1133">Transmembrane helix</keyword>
<dbReference type="RefSeq" id="WP_014660002.1">
    <property type="nucleotide sequence ID" value="NC_017735.1"/>
</dbReference>
<keyword evidence="1" id="KW-0812">Transmembrane</keyword>
<dbReference type="KEGG" id="hcm:HCD_07680"/>
<name>I0EUA4_HELCM</name>
<organism evidence="2 3">
    <name type="scientific">Helicobacter cetorum (strain ATCC BAA-540 / CCUG 52418 / MIT 99-5656)</name>
    <dbReference type="NCBI Taxonomy" id="1163745"/>
    <lineage>
        <taxon>Bacteria</taxon>
        <taxon>Pseudomonadati</taxon>
        <taxon>Campylobacterota</taxon>
        <taxon>Epsilonproteobacteria</taxon>
        <taxon>Campylobacterales</taxon>
        <taxon>Helicobacteraceae</taxon>
        <taxon>Helicobacter</taxon>
    </lineage>
</organism>